<dbReference type="Gene3D" id="3.30.70.120">
    <property type="match status" value="1"/>
</dbReference>
<dbReference type="PROSITE" id="PS51343">
    <property type="entry name" value="PII_GLNB_DOM"/>
    <property type="match status" value="1"/>
</dbReference>
<dbReference type="PRINTS" id="PR00340">
    <property type="entry name" value="PIIGLNB"/>
</dbReference>
<dbReference type="Pfam" id="PF00543">
    <property type="entry name" value="P-II"/>
    <property type="match status" value="1"/>
</dbReference>
<organism evidence="1 2">
    <name type="scientific">Arthrobacter mangrovi</name>
    <dbReference type="NCBI Taxonomy" id="2966350"/>
    <lineage>
        <taxon>Bacteria</taxon>
        <taxon>Bacillati</taxon>
        <taxon>Actinomycetota</taxon>
        <taxon>Actinomycetes</taxon>
        <taxon>Micrococcales</taxon>
        <taxon>Micrococcaceae</taxon>
        <taxon>Arthrobacter</taxon>
    </lineage>
</organism>
<dbReference type="InterPro" id="IPR002187">
    <property type="entry name" value="N-reg_PII"/>
</dbReference>
<dbReference type="EMBL" id="BRVS01000001">
    <property type="protein sequence ID" value="GLB65858.1"/>
    <property type="molecule type" value="Genomic_DNA"/>
</dbReference>
<dbReference type="PANTHER" id="PTHR30115:SF11">
    <property type="entry name" value="NITROGEN REGULATORY PROTEIN P-II HOMOLOG"/>
    <property type="match status" value="1"/>
</dbReference>
<dbReference type="SMART" id="SM00938">
    <property type="entry name" value="P-II"/>
    <property type="match status" value="1"/>
</dbReference>
<keyword evidence="2" id="KW-1185">Reference proteome</keyword>
<dbReference type="PANTHER" id="PTHR30115">
    <property type="entry name" value="NITROGEN REGULATORY PROTEIN P-II"/>
    <property type="match status" value="1"/>
</dbReference>
<proteinExistence type="predicted"/>
<evidence type="ECO:0000313" key="2">
    <source>
        <dbReference type="Proteomes" id="UP001209654"/>
    </source>
</evidence>
<gene>
    <name evidence="1" type="primary">glnB</name>
    <name evidence="1" type="ORF">AHIS1636_02970</name>
</gene>
<dbReference type="SUPFAM" id="SSF54913">
    <property type="entry name" value="GlnB-like"/>
    <property type="match status" value="1"/>
</dbReference>
<dbReference type="InterPro" id="IPR011322">
    <property type="entry name" value="N-reg_PII-like_a/b"/>
</dbReference>
<comment type="caution">
    <text evidence="1">The sequence shown here is derived from an EMBL/GenBank/DDBJ whole genome shotgun (WGS) entry which is preliminary data.</text>
</comment>
<dbReference type="InterPro" id="IPR015867">
    <property type="entry name" value="N-reg_PII/ATP_PRibTrfase_C"/>
</dbReference>
<accession>A0ABQ5MPG8</accession>
<evidence type="ECO:0000313" key="1">
    <source>
        <dbReference type="EMBL" id="GLB65858.1"/>
    </source>
</evidence>
<sequence length="113" mass="11949">MQLVTAVVQPAKAEAVTQALQDLGVRGMTVSSVSGMGRQRGHTETYRGARIQTDTVDKVRIEVLAHDEDVDGIIGAIVAAARTGDIGDGKIWAVPLTDVVRVRTGERGPDAID</sequence>
<name>A0ABQ5MPG8_9MICC</name>
<dbReference type="RefSeq" id="WP_264794025.1">
    <property type="nucleotide sequence ID" value="NZ_BRVS01000001.1"/>
</dbReference>
<reference evidence="1 2" key="1">
    <citation type="journal article" date="2023" name="Int. J. Syst. Evol. Microbiol.">
        <title>Arthrobacter mangrovi sp. nov., an actinobacterium isolated from the rhizosphere of a mangrove.</title>
        <authorList>
            <person name="Hamada M."/>
            <person name="Saitou S."/>
            <person name="Enomoto N."/>
            <person name="Nanri K."/>
            <person name="Hidaka K."/>
            <person name="Miura T."/>
            <person name="Tamura T."/>
        </authorList>
    </citation>
    <scope>NUCLEOTIDE SEQUENCE [LARGE SCALE GENOMIC DNA]</scope>
    <source>
        <strain evidence="1 2">NBRC 112813</strain>
    </source>
</reference>
<dbReference type="Proteomes" id="UP001209654">
    <property type="component" value="Unassembled WGS sequence"/>
</dbReference>
<protein>
    <submittedName>
        <fullName evidence="1">Nitrogen regulatory protein P-II</fullName>
    </submittedName>
</protein>